<evidence type="ECO:0000313" key="2">
    <source>
        <dbReference type="EMBL" id="AMP07982.1"/>
    </source>
</evidence>
<name>A0A127PK69_9BURK</name>
<protein>
    <submittedName>
        <fullName evidence="2">Putative membrane protein</fullName>
    </submittedName>
</protein>
<feature type="transmembrane region" description="Helical" evidence="1">
    <location>
        <begin position="30"/>
        <end position="48"/>
    </location>
</feature>
<evidence type="ECO:0000313" key="3">
    <source>
        <dbReference type="Proteomes" id="UP000071778"/>
    </source>
</evidence>
<dbReference type="EMBL" id="CP013235">
    <property type="protein sequence ID" value="AMP07982.1"/>
    <property type="molecule type" value="Genomic_DNA"/>
</dbReference>
<dbReference type="AlphaFoldDB" id="A0A127PK69"/>
<accession>A0A127PK69</accession>
<keyword evidence="1" id="KW-1133">Transmembrane helix</keyword>
<organism evidence="2 3">
    <name type="scientific">Collimonas arenae</name>
    <dbReference type="NCBI Taxonomy" id="279058"/>
    <lineage>
        <taxon>Bacteria</taxon>
        <taxon>Pseudomonadati</taxon>
        <taxon>Pseudomonadota</taxon>
        <taxon>Betaproteobacteria</taxon>
        <taxon>Burkholderiales</taxon>
        <taxon>Oxalobacteraceae</taxon>
        <taxon>Collimonas</taxon>
    </lineage>
</organism>
<sequence length="58" mass="6673">MKDHFQLLTGGALFAIIAWAFWHFLGNDAFSALSTIALLVLFVDNVRLRRKLKPEQRD</sequence>
<keyword evidence="1" id="KW-0472">Membrane</keyword>
<dbReference type="RefSeq" id="WP_164840397.1">
    <property type="nucleotide sequence ID" value="NZ_CP013233.1"/>
</dbReference>
<keyword evidence="3" id="KW-1185">Reference proteome</keyword>
<feature type="transmembrane region" description="Helical" evidence="1">
    <location>
        <begin position="7"/>
        <end position="24"/>
    </location>
</feature>
<gene>
    <name evidence="2" type="ORF">CAter282_0158</name>
</gene>
<dbReference type="PATRIC" id="fig|279058.17.peg.177"/>
<proteinExistence type="predicted"/>
<reference evidence="2 3" key="1">
    <citation type="submission" date="2015-11" db="EMBL/GenBank/DDBJ databases">
        <title>Exploring the genomic traits of fungus-feeding bacterial genus Collimonas.</title>
        <authorList>
            <person name="Song C."/>
            <person name="Schmidt R."/>
            <person name="de Jager V."/>
            <person name="Krzyzanowska D."/>
            <person name="Jongedijk E."/>
            <person name="Cankar K."/>
            <person name="Beekwilder J."/>
            <person name="van Veen A."/>
            <person name="de Boer W."/>
            <person name="van Veen J.A."/>
            <person name="Garbeva P."/>
        </authorList>
    </citation>
    <scope>NUCLEOTIDE SEQUENCE [LARGE SCALE GENOMIC DNA]</scope>
    <source>
        <strain evidence="2 3">Ter282</strain>
    </source>
</reference>
<dbReference type="Proteomes" id="UP000071778">
    <property type="component" value="Chromosome"/>
</dbReference>
<evidence type="ECO:0000256" key="1">
    <source>
        <dbReference type="SAM" id="Phobius"/>
    </source>
</evidence>
<keyword evidence="1" id="KW-0812">Transmembrane</keyword>